<dbReference type="Proteomes" id="UP000054279">
    <property type="component" value="Unassembled WGS sequence"/>
</dbReference>
<dbReference type="AlphaFoldDB" id="A0A0C9UJ96"/>
<keyword evidence="1" id="KW-0472">Membrane</keyword>
<keyword evidence="1" id="KW-0812">Transmembrane</keyword>
<organism evidence="2 3">
    <name type="scientific">Sphaerobolus stellatus (strain SS14)</name>
    <dbReference type="NCBI Taxonomy" id="990650"/>
    <lineage>
        <taxon>Eukaryota</taxon>
        <taxon>Fungi</taxon>
        <taxon>Dikarya</taxon>
        <taxon>Basidiomycota</taxon>
        <taxon>Agaricomycotina</taxon>
        <taxon>Agaricomycetes</taxon>
        <taxon>Phallomycetidae</taxon>
        <taxon>Geastrales</taxon>
        <taxon>Sphaerobolaceae</taxon>
        <taxon>Sphaerobolus</taxon>
    </lineage>
</organism>
<dbReference type="HOGENOM" id="CLU_1384951_0_0_1"/>
<keyword evidence="1" id="KW-1133">Transmembrane helix</keyword>
<keyword evidence="3" id="KW-1185">Reference proteome</keyword>
<protein>
    <submittedName>
        <fullName evidence="2">Unplaced genomic scaffold SPHSTscaffold_218, whole genome shotgun sequence</fullName>
    </submittedName>
</protein>
<gene>
    <name evidence="2" type="ORF">M422DRAFT_37114</name>
</gene>
<evidence type="ECO:0000313" key="3">
    <source>
        <dbReference type="Proteomes" id="UP000054279"/>
    </source>
</evidence>
<proteinExistence type="predicted"/>
<evidence type="ECO:0000256" key="1">
    <source>
        <dbReference type="SAM" id="Phobius"/>
    </source>
</evidence>
<name>A0A0C9UJ96_SPHS4</name>
<evidence type="ECO:0000313" key="2">
    <source>
        <dbReference type="EMBL" id="KIJ28967.1"/>
    </source>
</evidence>
<dbReference type="EMBL" id="KN837293">
    <property type="protein sequence ID" value="KIJ28967.1"/>
    <property type="molecule type" value="Genomic_DNA"/>
</dbReference>
<sequence length="197" mass="22103">MAPLPNVIGLILVDSSNAATAVIKVNKKRENEDGHYTRRGLGSQFITVMGIAGGVVLLVLVCVMLSKLLVFFRRRADDDLPIPTPSIFRCGSQQVPSRIPLDSLTGWHIRPLLHHIAQWYRNEIAVRHSRRGSRQQSMTYMHFIDDPMSPRRLSTSTAASHLPPMEECPIPAEPRRAHTLSTTLPSMTEERTNINFS</sequence>
<reference evidence="2 3" key="1">
    <citation type="submission" date="2014-06" db="EMBL/GenBank/DDBJ databases">
        <title>Evolutionary Origins and Diversification of the Mycorrhizal Mutualists.</title>
        <authorList>
            <consortium name="DOE Joint Genome Institute"/>
            <consortium name="Mycorrhizal Genomics Consortium"/>
            <person name="Kohler A."/>
            <person name="Kuo A."/>
            <person name="Nagy L.G."/>
            <person name="Floudas D."/>
            <person name="Copeland A."/>
            <person name="Barry K.W."/>
            <person name="Cichocki N."/>
            <person name="Veneault-Fourrey C."/>
            <person name="LaButti K."/>
            <person name="Lindquist E.A."/>
            <person name="Lipzen A."/>
            <person name="Lundell T."/>
            <person name="Morin E."/>
            <person name="Murat C."/>
            <person name="Riley R."/>
            <person name="Ohm R."/>
            <person name="Sun H."/>
            <person name="Tunlid A."/>
            <person name="Henrissat B."/>
            <person name="Grigoriev I.V."/>
            <person name="Hibbett D.S."/>
            <person name="Martin F."/>
        </authorList>
    </citation>
    <scope>NUCLEOTIDE SEQUENCE [LARGE SCALE GENOMIC DNA]</scope>
    <source>
        <strain evidence="2 3">SS14</strain>
    </source>
</reference>
<feature type="transmembrane region" description="Helical" evidence="1">
    <location>
        <begin position="45"/>
        <end position="65"/>
    </location>
</feature>
<accession>A0A0C9UJ96</accession>